<organism evidence="3 4">
    <name type="scientific">Actinomadura gamaensis</name>
    <dbReference type="NCBI Taxonomy" id="1763541"/>
    <lineage>
        <taxon>Bacteria</taxon>
        <taxon>Bacillati</taxon>
        <taxon>Actinomycetota</taxon>
        <taxon>Actinomycetes</taxon>
        <taxon>Streptosporangiales</taxon>
        <taxon>Thermomonosporaceae</taxon>
        <taxon>Actinomadura</taxon>
    </lineage>
</organism>
<evidence type="ECO:0000259" key="2">
    <source>
        <dbReference type="Pfam" id="PF05872"/>
    </source>
</evidence>
<protein>
    <submittedName>
        <fullName evidence="3">ATP-binding protein</fullName>
    </submittedName>
</protein>
<keyword evidence="4" id="KW-1185">Reference proteome</keyword>
<evidence type="ECO:0000313" key="3">
    <source>
        <dbReference type="EMBL" id="MFC4913269.1"/>
    </source>
</evidence>
<dbReference type="RefSeq" id="WP_378264029.1">
    <property type="nucleotide sequence ID" value="NZ_JBHSIT010000016.1"/>
</dbReference>
<feature type="compositionally biased region" description="Pro residues" evidence="1">
    <location>
        <begin position="1"/>
        <end position="24"/>
    </location>
</feature>
<dbReference type="PANTHER" id="PTHR30121">
    <property type="entry name" value="UNCHARACTERIZED PROTEIN YJGR-RELATED"/>
    <property type="match status" value="1"/>
</dbReference>
<dbReference type="InterPro" id="IPR051162">
    <property type="entry name" value="T4SS_component"/>
</dbReference>
<keyword evidence="3" id="KW-0067">ATP-binding</keyword>
<dbReference type="EMBL" id="JBHSIT010000016">
    <property type="protein sequence ID" value="MFC4913269.1"/>
    <property type="molecule type" value="Genomic_DNA"/>
</dbReference>
<gene>
    <name evidence="3" type="ORF">ACFPCY_38640</name>
</gene>
<dbReference type="Gene3D" id="3.40.50.300">
    <property type="entry name" value="P-loop containing nucleotide triphosphate hydrolases"/>
    <property type="match status" value="2"/>
</dbReference>
<keyword evidence="3" id="KW-0547">Nucleotide-binding</keyword>
<comment type="caution">
    <text evidence="3">The sequence shown here is derived from an EMBL/GenBank/DDBJ whole genome shotgun (WGS) entry which is preliminary data.</text>
</comment>
<feature type="region of interest" description="Disordered" evidence="1">
    <location>
        <begin position="1"/>
        <end position="71"/>
    </location>
</feature>
<evidence type="ECO:0000313" key="4">
    <source>
        <dbReference type="Proteomes" id="UP001595872"/>
    </source>
</evidence>
<name>A0ABV9UAU2_9ACTN</name>
<proteinExistence type="predicted"/>
<accession>A0ABV9UAU2</accession>
<dbReference type="Proteomes" id="UP001595872">
    <property type="component" value="Unassembled WGS sequence"/>
</dbReference>
<feature type="domain" description="Helicase HerA-like C-terminal" evidence="2">
    <location>
        <begin position="400"/>
        <end position="493"/>
    </location>
</feature>
<reference evidence="4" key="1">
    <citation type="journal article" date="2019" name="Int. J. Syst. Evol. Microbiol.">
        <title>The Global Catalogue of Microorganisms (GCM) 10K type strain sequencing project: providing services to taxonomists for standard genome sequencing and annotation.</title>
        <authorList>
            <consortium name="The Broad Institute Genomics Platform"/>
            <consortium name="The Broad Institute Genome Sequencing Center for Infectious Disease"/>
            <person name="Wu L."/>
            <person name="Ma J."/>
        </authorList>
    </citation>
    <scope>NUCLEOTIDE SEQUENCE [LARGE SCALE GENOMIC DNA]</scope>
    <source>
        <strain evidence="4">KLKA75</strain>
    </source>
</reference>
<dbReference type="SUPFAM" id="SSF52540">
    <property type="entry name" value="P-loop containing nucleoside triphosphate hydrolases"/>
    <property type="match status" value="1"/>
</dbReference>
<evidence type="ECO:0000256" key="1">
    <source>
        <dbReference type="SAM" id="MobiDB-lite"/>
    </source>
</evidence>
<dbReference type="InterPro" id="IPR033186">
    <property type="entry name" value="HerA_C"/>
</dbReference>
<dbReference type="InterPro" id="IPR027417">
    <property type="entry name" value="P-loop_NTPase"/>
</dbReference>
<dbReference type="PANTHER" id="PTHR30121:SF6">
    <property type="entry name" value="SLR6007 PROTEIN"/>
    <property type="match status" value="1"/>
</dbReference>
<sequence length="1045" mass="112798">MTFPPGTPPPSFPSGRGPYPPPPDEWTNVPRQPPQDAPRQSPQDVPRQYPQDDPRRYPQDGPGRYQQEVPLQESRLQKVVLPGPWYRIQAIPAPERAASAEGDFVSVLPAALSAARLGRPFVVGWLSRGGGAPLELVTNAGPVGPGSGLLFPSGARGVQIGEEWLDRAERMVWTRCPGRLAPPGPTTGGESGPGLFESTLVTLMERPFGWFVVADPCDERQLDAEMRELHHELRMLRRGEDEQARLAVARADRRLAELDAFREAGLWRVRVLAGAASEAELAQIAPVLVGSLEIGHHPYRLRSGHGSGGFAEMLAPDAAPERAGAPVLPDAEQKFGFTATAGALAALAGLPRREVPGLRVLDAGYFDVTSETGEDGTATDAIGLGDILDGQDRVVGRFAVPRSTVNRHVFVTGATGGGKSQTVRHLLEQLTRAGIPWLAIEPAKSEYAAMAGRIADLGAKVTVVNPSDPAAVPLSVNPLAPEPGYPVQAHIDMVRALFQAAFDAEEPFPQIMAQALQRVYEACGWDVVTGGGVPGSLIEPTVPTLEQLQNAALQVIQDVGYGRELMADVQGFVDVRLRSLRIGSAGRFFEGGHPADIGGLLRDNIVLAIEDVANDEDKAFLMGTLIIRVVEHLRMRSRAHGPAEGLRHVIVIEEAHRLLRNRGPERTSSHAVELFAGLLAEIRAYGEGIVVAEQIPTKLVPDVIKNTALKVVHRLPAFDDRHVVGAAMNLDADQSREVVSLRPGVAAVFADGMDRPLRVRIPLGEGREEARPGPPPPVDGRRSAACGCECRAGRACTLYELREADLLAGHADWAWLRLWGETLVLAHVVDRPLPAVPAELGRAWSRLAPRLRECTLATVVDRAVTRRARALRTAYPPADLTAAVADVGTKLLSGAHDQAGVRPGGQWVIAQLRWLHELDRLFPYGAGAPDKHALAPPLDYRLPGLRDVPEARLGHRLRGLRRHPLSMELAANRPPALLALAGEDDHAAFYADLSLVAIGMEEDEQIGFVAAAMRVESWLEPVLSWPARFIAPFEDPSEGLPFLVG</sequence>
<dbReference type="GO" id="GO:0005524">
    <property type="term" value="F:ATP binding"/>
    <property type="evidence" value="ECO:0007669"/>
    <property type="project" value="UniProtKB-KW"/>
</dbReference>
<dbReference type="Pfam" id="PF05872">
    <property type="entry name" value="HerA_C"/>
    <property type="match status" value="1"/>
</dbReference>